<protein>
    <recommendedName>
        <fullName evidence="3">Secreted protein</fullName>
    </recommendedName>
</protein>
<evidence type="ECO:0008006" key="3">
    <source>
        <dbReference type="Google" id="ProtNLM"/>
    </source>
</evidence>
<keyword evidence="2" id="KW-1185">Reference proteome</keyword>
<dbReference type="RefSeq" id="WP_311597126.1">
    <property type="nucleotide sequence ID" value="NZ_JAVREM010000006.1"/>
</dbReference>
<evidence type="ECO:0000313" key="1">
    <source>
        <dbReference type="EMBL" id="MDT0318446.1"/>
    </source>
</evidence>
<reference evidence="2" key="1">
    <citation type="submission" date="2023-07" db="EMBL/GenBank/DDBJ databases">
        <title>30 novel species of actinomycetes from the DSMZ collection.</title>
        <authorList>
            <person name="Nouioui I."/>
        </authorList>
    </citation>
    <scope>NUCLEOTIDE SEQUENCE [LARGE SCALE GENOMIC DNA]</scope>
    <source>
        <strain evidence="2">DSM 44918</strain>
    </source>
</reference>
<evidence type="ECO:0000313" key="2">
    <source>
        <dbReference type="Proteomes" id="UP001183420"/>
    </source>
</evidence>
<name>A0ABU2LLI5_9ACTN</name>
<dbReference type="Proteomes" id="UP001183420">
    <property type="component" value="Unassembled WGS sequence"/>
</dbReference>
<sequence length="378" mass="40946">MPPTSPPAARVSQLDTLRGNEQRQEYTARKITALTINPGCHRRAVLDAAGIDKGRLAERLGHPAPFGQSPFAITRQRAFEEQLKANGYAELITLLRAELGVPIEEARVADLNSAWESEGLGVRAAETRNLLGAIAKDDDARVILDHPVLTLDVAGTTAHLVPDAVSHRVGDRLYVVVIRSFAAVDGRADANSVAEAAKQAAVYVLALRSVLRTLGADPALVADRFLLVLPRDFTNRPYGRLVDLRQQLDAVQYQLSRLDRAEEAAAALSAGATLDLSTGTSTERLTRTVDELPHLYGPRCLDMCELSHHCREEARRTRDPARLGAVVRDALPGLADTTTAHHLALGQRRPAPEQEEVVTQLARAAQLRARRRAAGGAA</sequence>
<dbReference type="EMBL" id="JAVREM010000006">
    <property type="protein sequence ID" value="MDT0318446.1"/>
    <property type="molecule type" value="Genomic_DNA"/>
</dbReference>
<comment type="caution">
    <text evidence="1">The sequence shown here is derived from an EMBL/GenBank/DDBJ whole genome shotgun (WGS) entry which is preliminary data.</text>
</comment>
<gene>
    <name evidence="1" type="ORF">RNC47_08880</name>
</gene>
<accession>A0ABU2LLI5</accession>
<organism evidence="1 2">
    <name type="scientific">Streptomyces millisiae</name>
    <dbReference type="NCBI Taxonomy" id="3075542"/>
    <lineage>
        <taxon>Bacteria</taxon>
        <taxon>Bacillati</taxon>
        <taxon>Actinomycetota</taxon>
        <taxon>Actinomycetes</taxon>
        <taxon>Kitasatosporales</taxon>
        <taxon>Streptomycetaceae</taxon>
        <taxon>Streptomyces</taxon>
    </lineage>
</organism>
<proteinExistence type="predicted"/>